<reference evidence="4 5" key="1">
    <citation type="submission" date="2019-01" db="EMBL/GenBank/DDBJ databases">
        <title>Draft genome sequences of the type strains of six Macrococcus species.</title>
        <authorList>
            <person name="Mazhar S."/>
            <person name="Altermann E."/>
            <person name="Hill C."/>
            <person name="Mcauliffe O."/>
        </authorList>
    </citation>
    <scope>NUCLEOTIDE SEQUENCE [LARGE SCALE GENOMIC DNA]</scope>
    <source>
        <strain evidence="4 5">CCM4811</strain>
    </source>
</reference>
<comment type="similarity">
    <text evidence="1">Belongs to the DinB family.</text>
</comment>
<accession>A0A4R6BGH4</accession>
<evidence type="ECO:0000256" key="2">
    <source>
        <dbReference type="ARBA" id="ARBA00022723"/>
    </source>
</evidence>
<evidence type="ECO:0000256" key="3">
    <source>
        <dbReference type="PIRSR" id="PIRSR607837-1"/>
    </source>
</evidence>
<evidence type="ECO:0000313" key="5">
    <source>
        <dbReference type="Proteomes" id="UP000295310"/>
    </source>
</evidence>
<dbReference type="Proteomes" id="UP000295310">
    <property type="component" value="Unassembled WGS sequence"/>
</dbReference>
<dbReference type="InterPro" id="IPR007837">
    <property type="entry name" value="DinB"/>
</dbReference>
<dbReference type="OrthoDB" id="119432at2"/>
<keyword evidence="2 3" id="KW-0479">Metal-binding</keyword>
<dbReference type="SUPFAM" id="SSF109854">
    <property type="entry name" value="DinB/YfiT-like putative metalloenzymes"/>
    <property type="match status" value="1"/>
</dbReference>
<proteinExistence type="inferred from homology"/>
<dbReference type="EMBL" id="SCWA01000001">
    <property type="protein sequence ID" value="TDL99004.1"/>
    <property type="molecule type" value="Genomic_DNA"/>
</dbReference>
<sequence length="158" mass="17649">MYTSKDSFIQEYEREGQLTLNCLKELTDESLQQAVTENDRTLGEIAWHITQSAGGFASLTGETFEGARFTPDSAPDSAEEIADIYEKTYKSVLDSYQQTLTDANLLDEADMFGTKMPKGALLQAANLHQVHHRGQMTVLMRQADLHVPSIYGPSRDDK</sequence>
<protein>
    <recommendedName>
        <fullName evidence="6">Damage-inducible protein DinB</fullName>
    </recommendedName>
</protein>
<gene>
    <name evidence="4" type="ORF">ERX27_00750</name>
</gene>
<evidence type="ECO:0000313" key="4">
    <source>
        <dbReference type="EMBL" id="TDL99004.1"/>
    </source>
</evidence>
<dbReference type="AlphaFoldDB" id="A0A4R6BGH4"/>
<evidence type="ECO:0000256" key="1">
    <source>
        <dbReference type="ARBA" id="ARBA00008635"/>
    </source>
</evidence>
<evidence type="ECO:0008006" key="6">
    <source>
        <dbReference type="Google" id="ProtNLM"/>
    </source>
</evidence>
<dbReference type="RefSeq" id="WP_133430898.1">
    <property type="nucleotide sequence ID" value="NZ_CP092172.1"/>
</dbReference>
<dbReference type="Pfam" id="PF05163">
    <property type="entry name" value="DinB"/>
    <property type="match status" value="1"/>
</dbReference>
<feature type="binding site" evidence="3">
    <location>
        <position position="132"/>
    </location>
    <ligand>
        <name>a divalent metal cation</name>
        <dbReference type="ChEBI" id="CHEBI:60240"/>
    </ligand>
</feature>
<name>A0A4R6BGH4_9STAP</name>
<comment type="caution">
    <text evidence="4">The sequence shown here is derived from an EMBL/GenBank/DDBJ whole genome shotgun (WGS) entry which is preliminary data.</text>
</comment>
<feature type="binding site" evidence="3">
    <location>
        <position position="128"/>
    </location>
    <ligand>
        <name>a divalent metal cation</name>
        <dbReference type="ChEBI" id="CHEBI:60240"/>
    </ligand>
</feature>
<dbReference type="InterPro" id="IPR034660">
    <property type="entry name" value="DinB/YfiT-like"/>
</dbReference>
<feature type="binding site" evidence="3">
    <location>
        <position position="48"/>
    </location>
    <ligand>
        <name>a divalent metal cation</name>
        <dbReference type="ChEBI" id="CHEBI:60240"/>
    </ligand>
</feature>
<dbReference type="Gene3D" id="1.20.120.450">
    <property type="entry name" value="dinb family like domain"/>
    <property type="match status" value="1"/>
</dbReference>
<keyword evidence="5" id="KW-1185">Reference proteome</keyword>
<dbReference type="GO" id="GO:0046872">
    <property type="term" value="F:metal ion binding"/>
    <property type="evidence" value="ECO:0007669"/>
    <property type="project" value="UniProtKB-KW"/>
</dbReference>
<organism evidence="4 5">
    <name type="scientific">Macrococcus brunensis</name>
    <dbReference type="NCBI Taxonomy" id="198483"/>
    <lineage>
        <taxon>Bacteria</taxon>
        <taxon>Bacillati</taxon>
        <taxon>Bacillota</taxon>
        <taxon>Bacilli</taxon>
        <taxon>Bacillales</taxon>
        <taxon>Staphylococcaceae</taxon>
        <taxon>Macrococcus</taxon>
    </lineage>
</organism>